<feature type="region of interest" description="Disordered" evidence="12">
    <location>
        <begin position="1"/>
        <end position="32"/>
    </location>
</feature>
<dbReference type="PROSITE" id="PS50157">
    <property type="entry name" value="ZINC_FINGER_C2H2_2"/>
    <property type="match status" value="3"/>
</dbReference>
<dbReference type="PANTHER" id="PTHR23226:SF377">
    <property type="entry name" value="ZINC FINGER AND SCAN DOMAIN-CONTAINING PROTEIN 20"/>
    <property type="match status" value="1"/>
</dbReference>
<name>A0A3M0JSD2_HIRRU</name>
<evidence type="ECO:0000259" key="13">
    <source>
        <dbReference type="PROSITE" id="PS50157"/>
    </source>
</evidence>
<keyword evidence="4" id="KW-0677">Repeat</keyword>
<evidence type="ECO:0000256" key="8">
    <source>
        <dbReference type="ARBA" id="ARBA00023125"/>
    </source>
</evidence>
<dbReference type="STRING" id="333673.A0A3M0JSD2"/>
<keyword evidence="5 11" id="KW-0863">Zinc-finger</keyword>
<comment type="caution">
    <text evidence="14">The sequence shown here is derived from an EMBL/GenBank/DDBJ whole genome shotgun (WGS) entry which is preliminary data.</text>
</comment>
<dbReference type="Pfam" id="PF00096">
    <property type="entry name" value="zf-C2H2"/>
    <property type="match status" value="1"/>
</dbReference>
<dbReference type="FunFam" id="3.30.160.60:FF:001343">
    <property type="entry name" value="Zinc finger protein 568"/>
    <property type="match status" value="1"/>
</dbReference>
<protein>
    <recommendedName>
        <fullName evidence="13">C2H2-type domain-containing protein</fullName>
    </recommendedName>
</protein>
<evidence type="ECO:0000256" key="1">
    <source>
        <dbReference type="ARBA" id="ARBA00004123"/>
    </source>
</evidence>
<dbReference type="InterPro" id="IPR013087">
    <property type="entry name" value="Znf_C2H2_type"/>
</dbReference>
<gene>
    <name evidence="14" type="ORF">DUI87_19711</name>
</gene>
<evidence type="ECO:0000256" key="4">
    <source>
        <dbReference type="ARBA" id="ARBA00022737"/>
    </source>
</evidence>
<dbReference type="GO" id="GO:0005694">
    <property type="term" value="C:chromosome"/>
    <property type="evidence" value="ECO:0007669"/>
    <property type="project" value="UniProtKB-ARBA"/>
</dbReference>
<evidence type="ECO:0000256" key="11">
    <source>
        <dbReference type="PROSITE-ProRule" id="PRU00042"/>
    </source>
</evidence>
<feature type="compositionally biased region" description="Polar residues" evidence="12">
    <location>
        <begin position="67"/>
        <end position="80"/>
    </location>
</feature>
<dbReference type="InterPro" id="IPR036236">
    <property type="entry name" value="Znf_C2H2_sf"/>
</dbReference>
<keyword evidence="7" id="KW-0805">Transcription regulation</keyword>
<feature type="region of interest" description="Disordered" evidence="12">
    <location>
        <begin position="55"/>
        <end position="87"/>
    </location>
</feature>
<feature type="domain" description="C2H2-type" evidence="13">
    <location>
        <begin position="214"/>
        <end position="237"/>
    </location>
</feature>
<keyword evidence="3" id="KW-0479">Metal-binding</keyword>
<dbReference type="GO" id="GO:0008270">
    <property type="term" value="F:zinc ion binding"/>
    <property type="evidence" value="ECO:0007669"/>
    <property type="project" value="UniProtKB-KW"/>
</dbReference>
<evidence type="ECO:0000313" key="15">
    <source>
        <dbReference type="Proteomes" id="UP000269221"/>
    </source>
</evidence>
<evidence type="ECO:0000256" key="5">
    <source>
        <dbReference type="ARBA" id="ARBA00022771"/>
    </source>
</evidence>
<comment type="similarity">
    <text evidence="2">Belongs to the krueppel C2H2-type zinc-finger protein family.</text>
</comment>
<keyword evidence="15" id="KW-1185">Reference proteome</keyword>
<dbReference type="Gene3D" id="3.30.160.60">
    <property type="entry name" value="Classic Zinc Finger"/>
    <property type="match status" value="2"/>
</dbReference>
<evidence type="ECO:0000256" key="3">
    <source>
        <dbReference type="ARBA" id="ARBA00022723"/>
    </source>
</evidence>
<keyword evidence="8" id="KW-0238">DNA-binding</keyword>
<comment type="subcellular location">
    <subcellularLocation>
        <location evidence="1">Nucleus</location>
    </subcellularLocation>
</comment>
<keyword evidence="6" id="KW-0862">Zinc</keyword>
<evidence type="ECO:0000256" key="2">
    <source>
        <dbReference type="ARBA" id="ARBA00006991"/>
    </source>
</evidence>
<keyword evidence="9" id="KW-0804">Transcription</keyword>
<organism evidence="14 15">
    <name type="scientific">Hirundo rustica rustica</name>
    <dbReference type="NCBI Taxonomy" id="333673"/>
    <lineage>
        <taxon>Eukaryota</taxon>
        <taxon>Metazoa</taxon>
        <taxon>Chordata</taxon>
        <taxon>Craniata</taxon>
        <taxon>Vertebrata</taxon>
        <taxon>Euteleostomi</taxon>
        <taxon>Archelosauria</taxon>
        <taxon>Archosauria</taxon>
        <taxon>Dinosauria</taxon>
        <taxon>Saurischia</taxon>
        <taxon>Theropoda</taxon>
        <taxon>Coelurosauria</taxon>
        <taxon>Aves</taxon>
        <taxon>Neognathae</taxon>
        <taxon>Neoaves</taxon>
        <taxon>Telluraves</taxon>
        <taxon>Australaves</taxon>
        <taxon>Passeriformes</taxon>
        <taxon>Sylvioidea</taxon>
        <taxon>Hirundinidae</taxon>
        <taxon>Hirundo</taxon>
    </lineage>
</organism>
<dbReference type="SUPFAM" id="SSF57667">
    <property type="entry name" value="beta-beta-alpha zinc fingers"/>
    <property type="match status" value="1"/>
</dbReference>
<dbReference type="GO" id="GO:0000981">
    <property type="term" value="F:DNA-binding transcription factor activity, RNA polymerase II-specific"/>
    <property type="evidence" value="ECO:0007669"/>
    <property type="project" value="TreeGrafter"/>
</dbReference>
<evidence type="ECO:0000256" key="12">
    <source>
        <dbReference type="SAM" id="MobiDB-lite"/>
    </source>
</evidence>
<dbReference type="PANTHER" id="PTHR23226">
    <property type="entry name" value="ZINC FINGER AND SCAN DOMAIN-CONTAINING"/>
    <property type="match status" value="1"/>
</dbReference>
<keyword evidence="10" id="KW-0539">Nucleus</keyword>
<dbReference type="EMBL" id="QRBI01000129">
    <property type="protein sequence ID" value="RMC03719.1"/>
    <property type="molecule type" value="Genomic_DNA"/>
</dbReference>
<dbReference type="GO" id="GO:0000978">
    <property type="term" value="F:RNA polymerase II cis-regulatory region sequence-specific DNA binding"/>
    <property type="evidence" value="ECO:0007669"/>
    <property type="project" value="TreeGrafter"/>
</dbReference>
<accession>A0A3M0JSD2</accession>
<dbReference type="GO" id="GO:0045893">
    <property type="term" value="P:positive regulation of DNA-templated transcription"/>
    <property type="evidence" value="ECO:0007669"/>
    <property type="project" value="UniProtKB-ARBA"/>
</dbReference>
<dbReference type="Proteomes" id="UP000269221">
    <property type="component" value="Unassembled WGS sequence"/>
</dbReference>
<sequence length="237" mass="27399">MGVFQKPGDVGGMDRGDPWIPQGTKRGTLKSADTWDGCDAKLVIPEKWNLLDSLKAQQPREREQQYKLDSQQPRRGSSRTPKWRDQRGKTHGCVFLLNLDKELRMETREEQSLRQNLMEEVLSSSTVQESKREEKPQRSCRRRGSKAIPGCSEEERPTLCQEGGQRFSQGSELVVPEQPHDGEKPHKCLECGKSFSWNCLLIRNQRIHTGERPYKCPQCGKTFTHRYNLTRHQQSHQ</sequence>
<evidence type="ECO:0000256" key="10">
    <source>
        <dbReference type="ARBA" id="ARBA00023242"/>
    </source>
</evidence>
<proteinExistence type="inferred from homology"/>
<dbReference type="GO" id="GO:0005634">
    <property type="term" value="C:nucleus"/>
    <property type="evidence" value="ECO:0007669"/>
    <property type="project" value="UniProtKB-SubCell"/>
</dbReference>
<feature type="region of interest" description="Disordered" evidence="12">
    <location>
        <begin position="110"/>
        <end position="155"/>
    </location>
</feature>
<dbReference type="FunFam" id="3.30.160.60:FF:001732">
    <property type="entry name" value="Zgc:162936"/>
    <property type="match status" value="1"/>
</dbReference>
<evidence type="ECO:0000256" key="6">
    <source>
        <dbReference type="ARBA" id="ARBA00022833"/>
    </source>
</evidence>
<feature type="domain" description="C2H2-type" evidence="13">
    <location>
        <begin position="158"/>
        <end position="185"/>
    </location>
</feature>
<dbReference type="PROSITE" id="PS00028">
    <property type="entry name" value="ZINC_FINGER_C2H2_1"/>
    <property type="match status" value="1"/>
</dbReference>
<dbReference type="AlphaFoldDB" id="A0A3M0JSD2"/>
<dbReference type="OrthoDB" id="9893417at2759"/>
<evidence type="ECO:0000256" key="9">
    <source>
        <dbReference type="ARBA" id="ARBA00023163"/>
    </source>
</evidence>
<evidence type="ECO:0000313" key="14">
    <source>
        <dbReference type="EMBL" id="RMC03719.1"/>
    </source>
</evidence>
<dbReference type="SMART" id="SM00355">
    <property type="entry name" value="ZnF_C2H2"/>
    <property type="match status" value="2"/>
</dbReference>
<feature type="domain" description="C2H2-type" evidence="13">
    <location>
        <begin position="186"/>
        <end position="213"/>
    </location>
</feature>
<reference evidence="14 15" key="1">
    <citation type="submission" date="2018-07" db="EMBL/GenBank/DDBJ databases">
        <title>A high quality draft genome assembly of the barn swallow (H. rustica rustica).</title>
        <authorList>
            <person name="Formenti G."/>
            <person name="Chiara M."/>
            <person name="Poveda L."/>
            <person name="Francoijs K.-J."/>
            <person name="Bonisoli-Alquati A."/>
            <person name="Canova L."/>
            <person name="Gianfranceschi L."/>
            <person name="Horner D.S."/>
            <person name="Saino N."/>
        </authorList>
    </citation>
    <scope>NUCLEOTIDE SEQUENCE [LARGE SCALE GENOMIC DNA]</scope>
    <source>
        <strain evidence="14">Chelidonia</strain>
        <tissue evidence="14">Blood</tissue>
    </source>
</reference>
<evidence type="ECO:0000256" key="7">
    <source>
        <dbReference type="ARBA" id="ARBA00023015"/>
    </source>
</evidence>